<feature type="non-terminal residue" evidence="2">
    <location>
        <position position="1"/>
    </location>
</feature>
<proteinExistence type="predicted"/>
<comment type="caution">
    <text evidence="2">The sequence shown here is derived from an EMBL/GenBank/DDBJ whole genome shotgun (WGS) entry which is preliminary data.</text>
</comment>
<reference evidence="2" key="1">
    <citation type="submission" date="2021-06" db="EMBL/GenBank/DDBJ databases">
        <authorList>
            <person name="Hodson N. C."/>
            <person name="Mongue J. A."/>
            <person name="Jaron S. K."/>
        </authorList>
    </citation>
    <scope>NUCLEOTIDE SEQUENCE</scope>
</reference>
<dbReference type="OrthoDB" id="5572587at2759"/>
<accession>A0A8J2LEZ3</accession>
<evidence type="ECO:0000313" key="2">
    <source>
        <dbReference type="EMBL" id="CAG7831064.1"/>
    </source>
</evidence>
<dbReference type="EMBL" id="CAJVCH010558766">
    <property type="protein sequence ID" value="CAG7831064.1"/>
    <property type="molecule type" value="Genomic_DNA"/>
</dbReference>
<keyword evidence="3" id="KW-1185">Reference proteome</keyword>
<organism evidence="2 3">
    <name type="scientific">Allacma fusca</name>
    <dbReference type="NCBI Taxonomy" id="39272"/>
    <lineage>
        <taxon>Eukaryota</taxon>
        <taxon>Metazoa</taxon>
        <taxon>Ecdysozoa</taxon>
        <taxon>Arthropoda</taxon>
        <taxon>Hexapoda</taxon>
        <taxon>Collembola</taxon>
        <taxon>Symphypleona</taxon>
        <taxon>Sminthuridae</taxon>
        <taxon>Allacma</taxon>
    </lineage>
</organism>
<dbReference type="Proteomes" id="UP000708208">
    <property type="component" value="Unassembled WGS sequence"/>
</dbReference>
<dbReference type="AlphaFoldDB" id="A0A8J2LEZ3"/>
<gene>
    <name evidence="2" type="ORF">AFUS01_LOCUS40824</name>
</gene>
<feature type="region of interest" description="Disordered" evidence="1">
    <location>
        <begin position="52"/>
        <end position="76"/>
    </location>
</feature>
<evidence type="ECO:0000256" key="1">
    <source>
        <dbReference type="SAM" id="MobiDB-lite"/>
    </source>
</evidence>
<feature type="non-terminal residue" evidence="2">
    <location>
        <position position="76"/>
    </location>
</feature>
<evidence type="ECO:0000313" key="3">
    <source>
        <dbReference type="Proteomes" id="UP000708208"/>
    </source>
</evidence>
<name>A0A8J2LEZ3_9HEXA</name>
<protein>
    <submittedName>
        <fullName evidence="2">Uncharacterized protein</fullName>
    </submittedName>
</protein>
<sequence>TSSEKRKSAETINIHTSEGGNRHVGVRVKAWRKKNPGCNLRCNFFSKRSFKSNPLKRTKSVTKLERKKPPGGTEQE</sequence>